<proteinExistence type="predicted"/>
<dbReference type="VEuPathDB" id="FungiDB:MELLADRAFT_104834"/>
<dbReference type="Proteomes" id="UP000001072">
    <property type="component" value="Unassembled WGS sequence"/>
</dbReference>
<organism evidence="6">
    <name type="scientific">Melampsora larici-populina (strain 98AG31 / pathotype 3-4-7)</name>
    <name type="common">Poplar leaf rust fungus</name>
    <dbReference type="NCBI Taxonomy" id="747676"/>
    <lineage>
        <taxon>Eukaryota</taxon>
        <taxon>Fungi</taxon>
        <taxon>Dikarya</taxon>
        <taxon>Basidiomycota</taxon>
        <taxon>Pucciniomycotina</taxon>
        <taxon>Pucciniomycetes</taxon>
        <taxon>Pucciniales</taxon>
        <taxon>Melampsoraceae</taxon>
        <taxon>Melampsora</taxon>
    </lineage>
</organism>
<feature type="compositionally biased region" description="Polar residues" evidence="3">
    <location>
        <begin position="336"/>
        <end position="347"/>
    </location>
</feature>
<sequence>MRGTLSTSKRLEDVEHVGTLNRLVTCCFASLSNTDVDQRLSATQAAVQTMKVLTAVPKLMKRQESFRNTIVSLGWNKAAGGRDIEASSRTNFSGLAINRACSRYQAFVELLKVRDNTSIDTCIPTWDINLAWRTHQLKGLNYSDAIFEHLGKDLCLPWIIGKTYSFTERVFDQHTLTALFESTSKAWEKLYGVSYSQYPAPEIVFVKPELLRQSRLQLSARAPSPPPVYVPDSNREDGSVVAPPQAVCFVIDESRPSMTGSQRSRPSYEHDQQSTIGSDGSNYSDDIRPYHPDTKTQGAQEIIAKSISATQNIKSSMPERAVKNVTNLSIVSELPTSKTSNQTTVSKPESARKIRFEDEQSSLRPSPKSKTSDAGVLTFLTAYWSYLIVLLIRHLRDVLEERYSPNSYAHLIPKNGSDSSSFFTRKLEITLLDCTAGDNGIGFGYTHTTTQSLNISSYNYLGFAQSSRICTDPVEETSIQLISVQQDQEMMVQNMPYQSVSFATNFTTSPSLVVTGSLVISDELNHSSIGFGPRLSDAMVRTYKQNDMKDLESLLRDTIAEGQPRKMRAWKKILVVVEGCYNMEGLILESPNLLRLKEKYYIRYSHLYLDEALRPQGQGVCDYFGIEPSRIDILIGTPTKSLRNCVQKSAITSEKESVAHALKQ</sequence>
<dbReference type="GO" id="GO:0004758">
    <property type="term" value="F:serine C-palmitoyltransferase activity"/>
    <property type="evidence" value="ECO:0007669"/>
    <property type="project" value="TreeGrafter"/>
</dbReference>
<dbReference type="GO" id="GO:0046512">
    <property type="term" value="P:sphingosine biosynthetic process"/>
    <property type="evidence" value="ECO:0007669"/>
    <property type="project" value="TreeGrafter"/>
</dbReference>
<protein>
    <recommendedName>
        <fullName evidence="4">Aminotransferase class I/classII large domain-containing protein</fullName>
    </recommendedName>
</protein>
<dbReference type="GO" id="GO:0017059">
    <property type="term" value="C:serine palmitoyltransferase complex"/>
    <property type="evidence" value="ECO:0007669"/>
    <property type="project" value="TreeGrafter"/>
</dbReference>
<dbReference type="InterPro" id="IPR050087">
    <property type="entry name" value="AON_synthase_class-II"/>
</dbReference>
<feature type="compositionally biased region" description="Basic and acidic residues" evidence="3">
    <location>
        <begin position="349"/>
        <end position="358"/>
    </location>
</feature>
<reference evidence="6" key="1">
    <citation type="journal article" date="2011" name="Proc. Natl. Acad. Sci. U.S.A.">
        <title>Obligate biotrophy features unraveled by the genomic analysis of rust fungi.</title>
        <authorList>
            <person name="Duplessis S."/>
            <person name="Cuomo C.A."/>
            <person name="Lin Y.-C."/>
            <person name="Aerts A."/>
            <person name="Tisserant E."/>
            <person name="Veneault-Fourrey C."/>
            <person name="Joly D.L."/>
            <person name="Hacquard S."/>
            <person name="Amselem J."/>
            <person name="Cantarel B.L."/>
            <person name="Chiu R."/>
            <person name="Coutinho P.M."/>
            <person name="Feau N."/>
            <person name="Field M."/>
            <person name="Frey P."/>
            <person name="Gelhaye E."/>
            <person name="Goldberg J."/>
            <person name="Grabherr M.G."/>
            <person name="Kodira C.D."/>
            <person name="Kohler A."/>
            <person name="Kuees U."/>
            <person name="Lindquist E.A."/>
            <person name="Lucas S.M."/>
            <person name="Mago R."/>
            <person name="Mauceli E."/>
            <person name="Morin E."/>
            <person name="Murat C."/>
            <person name="Pangilinan J.L."/>
            <person name="Park R."/>
            <person name="Pearson M."/>
            <person name="Quesneville H."/>
            <person name="Rouhier N."/>
            <person name="Sakthikumar S."/>
            <person name="Salamov A.A."/>
            <person name="Schmutz J."/>
            <person name="Selles B."/>
            <person name="Shapiro H."/>
            <person name="Tanguay P."/>
            <person name="Tuskan G.A."/>
            <person name="Henrissat B."/>
            <person name="Van de Peer Y."/>
            <person name="Rouze P."/>
            <person name="Ellis J.G."/>
            <person name="Dodds P.N."/>
            <person name="Schein J.E."/>
            <person name="Zhong S."/>
            <person name="Hamelin R.C."/>
            <person name="Grigoriev I.V."/>
            <person name="Szabo L.J."/>
            <person name="Martin F."/>
        </authorList>
    </citation>
    <scope>NUCLEOTIDE SEQUENCE [LARGE SCALE GENOMIC DNA]</scope>
    <source>
        <strain evidence="6">98AG31 / pathotype 3-4-7</strain>
    </source>
</reference>
<dbReference type="Pfam" id="PF00155">
    <property type="entry name" value="Aminotran_1_2"/>
    <property type="match status" value="1"/>
</dbReference>
<dbReference type="InterPro" id="IPR015424">
    <property type="entry name" value="PyrdxlP-dep_Trfase"/>
</dbReference>
<accession>F4RGC2</accession>
<dbReference type="InterPro" id="IPR009836">
    <property type="entry name" value="GRDP-like"/>
</dbReference>
<evidence type="ECO:0000256" key="3">
    <source>
        <dbReference type="SAM" id="MobiDB-lite"/>
    </source>
</evidence>
<dbReference type="EMBL" id="GL883100">
    <property type="protein sequence ID" value="EGG08688.1"/>
    <property type="molecule type" value="Genomic_DNA"/>
</dbReference>
<comment type="cofactor">
    <cofactor evidence="1">
        <name>pyridoxal 5'-phosphate</name>
        <dbReference type="ChEBI" id="CHEBI:597326"/>
    </cofactor>
</comment>
<feature type="compositionally biased region" description="Polar residues" evidence="3">
    <location>
        <begin position="256"/>
        <end position="265"/>
    </location>
</feature>
<evidence type="ECO:0000256" key="1">
    <source>
        <dbReference type="ARBA" id="ARBA00001933"/>
    </source>
</evidence>
<dbReference type="InParanoid" id="F4RGC2"/>
<feature type="compositionally biased region" description="Basic and acidic residues" evidence="3">
    <location>
        <begin position="285"/>
        <end position="294"/>
    </location>
</feature>
<dbReference type="HOGENOM" id="CLU_413359_0_0_1"/>
<dbReference type="STRING" id="747676.F4RGC2"/>
<feature type="domain" description="Aminotransferase class I/classII large" evidence="4">
    <location>
        <begin position="515"/>
        <end position="612"/>
    </location>
</feature>
<feature type="region of interest" description="Disordered" evidence="3">
    <location>
        <begin position="254"/>
        <end position="296"/>
    </location>
</feature>
<dbReference type="PANTHER" id="PTHR13693">
    <property type="entry name" value="CLASS II AMINOTRANSFERASE/8-AMINO-7-OXONONANOATE SYNTHASE"/>
    <property type="match status" value="1"/>
</dbReference>
<dbReference type="KEGG" id="mlr:MELLADRAFT_104834"/>
<feature type="region of interest" description="Disordered" evidence="3">
    <location>
        <begin position="336"/>
        <end position="372"/>
    </location>
</feature>
<evidence type="ECO:0000259" key="4">
    <source>
        <dbReference type="Pfam" id="PF00155"/>
    </source>
</evidence>
<dbReference type="PANTHER" id="PTHR13693:SF3">
    <property type="entry name" value="LD36009P"/>
    <property type="match status" value="1"/>
</dbReference>
<dbReference type="AlphaFoldDB" id="F4RGC2"/>
<dbReference type="GO" id="GO:0030170">
    <property type="term" value="F:pyridoxal phosphate binding"/>
    <property type="evidence" value="ECO:0007669"/>
    <property type="project" value="InterPro"/>
</dbReference>
<dbReference type="OrthoDB" id="65434at2759"/>
<keyword evidence="2" id="KW-0808">Transferase</keyword>
<dbReference type="Gene3D" id="3.40.640.10">
    <property type="entry name" value="Type I PLP-dependent aspartate aminotransferase-like (Major domain)"/>
    <property type="match status" value="1"/>
</dbReference>
<feature type="compositionally biased region" description="Polar residues" evidence="3">
    <location>
        <begin position="273"/>
        <end position="284"/>
    </location>
</feature>
<evidence type="ECO:0000256" key="2">
    <source>
        <dbReference type="ARBA" id="ARBA00022679"/>
    </source>
</evidence>
<gene>
    <name evidence="5" type="ORF">MELLADRAFT_104834</name>
</gene>
<dbReference type="GeneID" id="18922408"/>
<dbReference type="eggNOG" id="KOG1357">
    <property type="taxonomic scope" value="Eukaryota"/>
</dbReference>
<keyword evidence="6" id="KW-1185">Reference proteome</keyword>
<evidence type="ECO:0000313" key="6">
    <source>
        <dbReference type="Proteomes" id="UP000001072"/>
    </source>
</evidence>
<dbReference type="InterPro" id="IPR004839">
    <property type="entry name" value="Aminotransferase_I/II_large"/>
</dbReference>
<dbReference type="SUPFAM" id="SSF53383">
    <property type="entry name" value="PLP-dependent transferases"/>
    <property type="match status" value="1"/>
</dbReference>
<name>F4RGC2_MELLP</name>
<dbReference type="RefSeq" id="XP_007408274.1">
    <property type="nucleotide sequence ID" value="XM_007408212.1"/>
</dbReference>
<evidence type="ECO:0000313" key="5">
    <source>
        <dbReference type="EMBL" id="EGG08688.1"/>
    </source>
</evidence>
<dbReference type="Pfam" id="PF07173">
    <property type="entry name" value="GRDP-like"/>
    <property type="match status" value="1"/>
</dbReference>
<dbReference type="GO" id="GO:0016020">
    <property type="term" value="C:membrane"/>
    <property type="evidence" value="ECO:0007669"/>
    <property type="project" value="GOC"/>
</dbReference>
<dbReference type="InterPro" id="IPR015421">
    <property type="entry name" value="PyrdxlP-dep_Trfase_major"/>
</dbReference>
<dbReference type="GO" id="GO:0046513">
    <property type="term" value="P:ceramide biosynthetic process"/>
    <property type="evidence" value="ECO:0007669"/>
    <property type="project" value="TreeGrafter"/>
</dbReference>